<dbReference type="AlphaFoldDB" id="A0A8X7BTX5"/>
<organism evidence="2 3">
    <name type="scientific">Trichonephila inaurata madagascariensis</name>
    <dbReference type="NCBI Taxonomy" id="2747483"/>
    <lineage>
        <taxon>Eukaryota</taxon>
        <taxon>Metazoa</taxon>
        <taxon>Ecdysozoa</taxon>
        <taxon>Arthropoda</taxon>
        <taxon>Chelicerata</taxon>
        <taxon>Arachnida</taxon>
        <taxon>Araneae</taxon>
        <taxon>Araneomorphae</taxon>
        <taxon>Entelegynae</taxon>
        <taxon>Araneoidea</taxon>
        <taxon>Nephilidae</taxon>
        <taxon>Trichonephila</taxon>
        <taxon>Trichonephila inaurata</taxon>
    </lineage>
</organism>
<proteinExistence type="predicted"/>
<sequence>MNTLLHSCLAILVVLYTTNFSPVTSQDDNKDLRQAVAFDISILSHHQREPLYVFVDIFVRRVYASDTLRELFDISYTSPVKFSFHVH</sequence>
<evidence type="ECO:0000313" key="3">
    <source>
        <dbReference type="Proteomes" id="UP000886998"/>
    </source>
</evidence>
<dbReference type="Proteomes" id="UP000886998">
    <property type="component" value="Unassembled WGS sequence"/>
</dbReference>
<keyword evidence="1" id="KW-0732">Signal</keyword>
<evidence type="ECO:0000256" key="1">
    <source>
        <dbReference type="SAM" id="SignalP"/>
    </source>
</evidence>
<keyword evidence="3" id="KW-1185">Reference proteome</keyword>
<name>A0A8X7BTX5_9ARAC</name>
<feature type="chain" id="PRO_5036483902" evidence="1">
    <location>
        <begin position="26"/>
        <end position="87"/>
    </location>
</feature>
<gene>
    <name evidence="2" type="primary">NCL1_19123</name>
    <name evidence="2" type="ORF">TNIN_247471</name>
</gene>
<comment type="caution">
    <text evidence="2">The sequence shown here is derived from an EMBL/GenBank/DDBJ whole genome shotgun (WGS) entry which is preliminary data.</text>
</comment>
<feature type="signal peptide" evidence="1">
    <location>
        <begin position="1"/>
        <end position="25"/>
    </location>
</feature>
<accession>A0A8X7BTX5</accession>
<reference evidence="2" key="1">
    <citation type="submission" date="2020-08" db="EMBL/GenBank/DDBJ databases">
        <title>Multicomponent nature underlies the extraordinary mechanical properties of spider dragline silk.</title>
        <authorList>
            <person name="Kono N."/>
            <person name="Nakamura H."/>
            <person name="Mori M."/>
            <person name="Yoshida Y."/>
            <person name="Ohtoshi R."/>
            <person name="Malay A.D."/>
            <person name="Moran D.A.P."/>
            <person name="Tomita M."/>
            <person name="Numata K."/>
            <person name="Arakawa K."/>
        </authorList>
    </citation>
    <scope>NUCLEOTIDE SEQUENCE</scope>
</reference>
<dbReference type="EMBL" id="BMAV01002754">
    <property type="protein sequence ID" value="GFY41899.1"/>
    <property type="molecule type" value="Genomic_DNA"/>
</dbReference>
<dbReference type="OrthoDB" id="10350304at2759"/>
<protein>
    <submittedName>
        <fullName evidence="2">Uncharacterized protein</fullName>
    </submittedName>
</protein>
<feature type="non-terminal residue" evidence="2">
    <location>
        <position position="1"/>
    </location>
</feature>
<evidence type="ECO:0000313" key="2">
    <source>
        <dbReference type="EMBL" id="GFY41899.1"/>
    </source>
</evidence>